<dbReference type="InterPro" id="IPR001087">
    <property type="entry name" value="GDSL"/>
</dbReference>
<dbReference type="EMBL" id="PXWF02000073">
    <property type="protein sequence ID" value="PWF54677.1"/>
    <property type="molecule type" value="Genomic_DNA"/>
</dbReference>
<comment type="caution">
    <text evidence="3">The sequence shown here is derived from an EMBL/GenBank/DDBJ whole genome shotgun (WGS) entry which is preliminary data.</text>
</comment>
<dbReference type="Gene3D" id="3.40.50.1110">
    <property type="entry name" value="SGNH hydrolase"/>
    <property type="match status" value="1"/>
</dbReference>
<keyword evidence="2" id="KW-0732">Signal</keyword>
<gene>
    <name evidence="3" type="ORF">C7C56_005755</name>
</gene>
<proteinExistence type="predicted"/>
<feature type="signal peptide" evidence="2">
    <location>
        <begin position="1"/>
        <end position="17"/>
    </location>
</feature>
<keyword evidence="1" id="KW-0378">Hydrolase</keyword>
<dbReference type="PROSITE" id="PS51257">
    <property type="entry name" value="PROKAR_LIPOPROTEIN"/>
    <property type="match status" value="1"/>
</dbReference>
<name>A0A2U2I4N1_9BURK</name>
<dbReference type="Proteomes" id="UP000241421">
    <property type="component" value="Unassembled WGS sequence"/>
</dbReference>
<accession>A0A2U2I4N1</accession>
<dbReference type="InterPro" id="IPR036514">
    <property type="entry name" value="SGNH_hydro_sf"/>
</dbReference>
<dbReference type="RefSeq" id="WP_106756526.1">
    <property type="nucleotide sequence ID" value="NZ_PXWF02000073.1"/>
</dbReference>
<dbReference type="PANTHER" id="PTHR45648">
    <property type="entry name" value="GDSL LIPASE/ACYLHYDROLASE FAMILY PROTEIN (AFU_ORTHOLOGUE AFUA_4G14700)"/>
    <property type="match status" value="1"/>
</dbReference>
<dbReference type="AlphaFoldDB" id="A0A2U2I4N1"/>
<sequence>MRQTNFALAVMAAAVLAACGGSDNNNTAPVPAKPVFASQVSFGDSLSDVGSYRVGTIALLNGGKYTINGNNTAVNATLTGKNWTEVTAAAFNLSAPCAAVTGLDGAAAQGFSVPLVNNLSCTGYAQGGSRVSNPVGPGHKLTGSPLGQLTIPVSTQIATHLSRNNGAFKGNEVVFVMAGGNDAFMLLGGLTAAATAAGNTAGAAEGAKVGAATFASTLVPLLAAGATNPTTAAQAIGAAMATEAARAGSTSTSLVGVAVQTAATQPGNAAVGQPTVYGPMVVQAQTAATTAGNAAGLVAGTNAANAYAAANGPALVAVMADTGLALANLVKTQILAKGANHVVVLNLPDIASAPTGKAQSASAQTLIAGMISGYNTALKAGLDGTDAKVLQVDAYSASNDQVKNPAKYGFSNTTTPACGPNALGTTSLVCTGANVLAGVDVSRYMFADDTHPTPYSHSLVAKLVLDSMVAKGWR</sequence>
<protein>
    <submittedName>
        <fullName evidence="3">Esterase</fullName>
    </submittedName>
</protein>
<reference evidence="3 4" key="1">
    <citation type="submission" date="2018-04" db="EMBL/GenBank/DDBJ databases">
        <title>Massilia violaceinigra sp. nov., a novel purple-pigmented bacterium isolated from Tianshan glacier, Xinjiang, China.</title>
        <authorList>
            <person name="Wang H."/>
        </authorList>
    </citation>
    <scope>NUCLEOTIDE SEQUENCE [LARGE SCALE GENOMIC DNA]</scope>
    <source>
        <strain evidence="3 4">B448-2</strain>
    </source>
</reference>
<dbReference type="SUPFAM" id="SSF52266">
    <property type="entry name" value="SGNH hydrolase"/>
    <property type="match status" value="1"/>
</dbReference>
<evidence type="ECO:0000313" key="3">
    <source>
        <dbReference type="EMBL" id="PWF54677.1"/>
    </source>
</evidence>
<keyword evidence="4" id="KW-1185">Reference proteome</keyword>
<dbReference type="InterPro" id="IPR051058">
    <property type="entry name" value="GDSL_Est/Lipase"/>
</dbReference>
<organism evidence="3 4">
    <name type="scientific">Massilia glaciei</name>
    <dbReference type="NCBI Taxonomy" id="1524097"/>
    <lineage>
        <taxon>Bacteria</taxon>
        <taxon>Pseudomonadati</taxon>
        <taxon>Pseudomonadota</taxon>
        <taxon>Betaproteobacteria</taxon>
        <taxon>Burkholderiales</taxon>
        <taxon>Oxalobacteraceae</taxon>
        <taxon>Telluria group</taxon>
        <taxon>Massilia</taxon>
    </lineage>
</organism>
<evidence type="ECO:0000256" key="1">
    <source>
        <dbReference type="ARBA" id="ARBA00022801"/>
    </source>
</evidence>
<evidence type="ECO:0000313" key="4">
    <source>
        <dbReference type="Proteomes" id="UP000241421"/>
    </source>
</evidence>
<evidence type="ECO:0000256" key="2">
    <source>
        <dbReference type="SAM" id="SignalP"/>
    </source>
</evidence>
<feature type="chain" id="PRO_5015626469" evidence="2">
    <location>
        <begin position="18"/>
        <end position="474"/>
    </location>
</feature>
<dbReference type="OrthoDB" id="5292073at2"/>
<dbReference type="GO" id="GO:0016788">
    <property type="term" value="F:hydrolase activity, acting on ester bonds"/>
    <property type="evidence" value="ECO:0007669"/>
    <property type="project" value="InterPro"/>
</dbReference>
<dbReference type="Pfam" id="PF00657">
    <property type="entry name" value="Lipase_GDSL"/>
    <property type="match status" value="1"/>
</dbReference>
<dbReference type="PANTHER" id="PTHR45648:SF22">
    <property type="entry name" value="GDSL LIPASE_ACYLHYDROLASE FAMILY PROTEIN (AFU_ORTHOLOGUE AFUA_4G14700)"/>
    <property type="match status" value="1"/>
</dbReference>